<evidence type="ECO:0000256" key="4">
    <source>
        <dbReference type="ARBA" id="ARBA00022692"/>
    </source>
</evidence>
<evidence type="ECO:0000256" key="6">
    <source>
        <dbReference type="ARBA" id="ARBA00022792"/>
    </source>
</evidence>
<keyword evidence="7" id="KW-0378">Hydrolase</keyword>
<dbReference type="AlphaFoldDB" id="A0A1I8GMB9"/>
<evidence type="ECO:0000256" key="11">
    <source>
        <dbReference type="ARBA" id="ARBA00023136"/>
    </source>
</evidence>
<sequence>GVSDYFNDLFKDNPYFGAGFGLAGVGVGLTALRRGAQLGAIFLRRRYTATLEVPSHDPSYAWLLQWITKRVGNCQHVSVQTALEQSDSGRIITKSSYLPSVGNHFFRYGGTWIRVERNREAQMRRERTGETSPFESVRLTAIGRGRGVFDRVLDEAREMAFQAREGWTVVYKARGAEWEPFGYPRRRRPVESVILAAGQAESLLADIREFQSSQRWYTDRGVPYRRGYLLHGPPGCGKTSFITALAGSLQCSICMLNLGEYGLDDARLDHLLNHAPPQSVLLLEDVDAALAAQARLAESPSRYSGMPGISLTGLLNTLDGVTSSEGRLLFMTTNYPERLDPALTRPGRVDLYVRIGYCTRDQLVRMFARFYPEAGMEAAKEFANKLLISDSIDCVESARISPAKVQGHFLMHKSDWKAALDSATDCLTVAEAA</sequence>
<evidence type="ECO:0000256" key="1">
    <source>
        <dbReference type="ARBA" id="ARBA00004434"/>
    </source>
</evidence>
<evidence type="ECO:0000256" key="7">
    <source>
        <dbReference type="ARBA" id="ARBA00022801"/>
    </source>
</evidence>
<keyword evidence="11" id="KW-0472">Membrane</keyword>
<dbReference type="STRING" id="282301.A0A1I8GMB9"/>
<evidence type="ECO:0000313" key="14">
    <source>
        <dbReference type="Proteomes" id="UP000095280"/>
    </source>
</evidence>
<accession>A0A1I8GMB9</accession>
<organism evidence="14 15">
    <name type="scientific">Macrostomum lignano</name>
    <dbReference type="NCBI Taxonomy" id="282301"/>
    <lineage>
        <taxon>Eukaryota</taxon>
        <taxon>Metazoa</taxon>
        <taxon>Spiralia</taxon>
        <taxon>Lophotrochozoa</taxon>
        <taxon>Platyhelminthes</taxon>
        <taxon>Rhabditophora</taxon>
        <taxon>Macrostomorpha</taxon>
        <taxon>Macrostomida</taxon>
        <taxon>Macrostomidae</taxon>
        <taxon>Macrostomum</taxon>
    </lineage>
</organism>
<dbReference type="Pfam" id="PF25426">
    <property type="entry name" value="AAA_lid_BCS1"/>
    <property type="match status" value="1"/>
</dbReference>
<comment type="similarity">
    <text evidence="2">Belongs to the AAA ATPase family. BCS1 subfamily.</text>
</comment>
<dbReference type="InterPro" id="IPR003960">
    <property type="entry name" value="ATPase_AAA_CS"/>
</dbReference>
<dbReference type="Pfam" id="PF00004">
    <property type="entry name" value="AAA"/>
    <property type="match status" value="1"/>
</dbReference>
<keyword evidence="9" id="KW-1133">Transmembrane helix</keyword>
<reference evidence="15" key="1">
    <citation type="submission" date="2016-11" db="UniProtKB">
        <authorList>
            <consortium name="WormBaseParasite"/>
        </authorList>
    </citation>
    <scope>IDENTIFICATION</scope>
</reference>
<keyword evidence="8" id="KW-0067">ATP-binding</keyword>
<evidence type="ECO:0000256" key="10">
    <source>
        <dbReference type="ARBA" id="ARBA00023128"/>
    </source>
</evidence>
<dbReference type="InterPro" id="IPR050747">
    <property type="entry name" value="Mitochondrial_chaperone_BCS1"/>
</dbReference>
<evidence type="ECO:0000313" key="15">
    <source>
        <dbReference type="WBParaSite" id="maker-uti_cns_0002428-snap-gene-0.9-mRNA-1"/>
    </source>
</evidence>
<dbReference type="SMART" id="SM01024">
    <property type="entry name" value="BCS1_N"/>
    <property type="match status" value="1"/>
</dbReference>
<keyword evidence="5" id="KW-0547">Nucleotide-binding</keyword>
<dbReference type="PANTHER" id="PTHR23070">
    <property type="entry name" value="BCS1 AAA-TYPE ATPASE"/>
    <property type="match status" value="1"/>
</dbReference>
<comment type="catalytic activity">
    <reaction evidence="13">
        <text>ATP + H2O = ADP + phosphate + H(+)</text>
        <dbReference type="Rhea" id="RHEA:13065"/>
        <dbReference type="ChEBI" id="CHEBI:15377"/>
        <dbReference type="ChEBI" id="CHEBI:15378"/>
        <dbReference type="ChEBI" id="CHEBI:30616"/>
        <dbReference type="ChEBI" id="CHEBI:43474"/>
        <dbReference type="ChEBI" id="CHEBI:456216"/>
    </reaction>
    <physiologicalReaction direction="left-to-right" evidence="13">
        <dbReference type="Rhea" id="RHEA:13066"/>
    </physiologicalReaction>
</comment>
<keyword evidence="4" id="KW-0812">Transmembrane</keyword>
<evidence type="ECO:0000256" key="9">
    <source>
        <dbReference type="ARBA" id="ARBA00022989"/>
    </source>
</evidence>
<evidence type="ECO:0000256" key="3">
    <source>
        <dbReference type="ARBA" id="ARBA00016942"/>
    </source>
</evidence>
<dbReference type="Pfam" id="PF08740">
    <property type="entry name" value="BCS1_N"/>
    <property type="match status" value="1"/>
</dbReference>
<dbReference type="InterPro" id="IPR014851">
    <property type="entry name" value="BCS1_N"/>
</dbReference>
<dbReference type="InterPro" id="IPR057495">
    <property type="entry name" value="AAA_lid_BCS1"/>
</dbReference>
<dbReference type="GO" id="GO:0005524">
    <property type="term" value="F:ATP binding"/>
    <property type="evidence" value="ECO:0007669"/>
    <property type="project" value="UniProtKB-KW"/>
</dbReference>
<dbReference type="SMART" id="SM00382">
    <property type="entry name" value="AAA"/>
    <property type="match status" value="1"/>
</dbReference>
<proteinExistence type="inferred from homology"/>
<dbReference type="PROSITE" id="PS00674">
    <property type="entry name" value="AAA"/>
    <property type="match status" value="1"/>
</dbReference>
<comment type="subcellular location">
    <subcellularLocation>
        <location evidence="1">Mitochondrion inner membrane</location>
        <topology evidence="1">Single-pass membrane protein</topology>
    </subcellularLocation>
</comment>
<evidence type="ECO:0000256" key="13">
    <source>
        <dbReference type="ARBA" id="ARBA00048778"/>
    </source>
</evidence>
<evidence type="ECO:0000256" key="5">
    <source>
        <dbReference type="ARBA" id="ARBA00022741"/>
    </source>
</evidence>
<dbReference type="InterPro" id="IPR003959">
    <property type="entry name" value="ATPase_AAA_core"/>
</dbReference>
<dbReference type="Proteomes" id="UP000095280">
    <property type="component" value="Unplaced"/>
</dbReference>
<keyword evidence="6" id="KW-0999">Mitochondrion inner membrane</keyword>
<name>A0A1I8GMB9_9PLAT</name>
<evidence type="ECO:0000256" key="12">
    <source>
        <dbReference type="ARBA" id="ARBA00032816"/>
    </source>
</evidence>
<keyword evidence="14" id="KW-1185">Reference proteome</keyword>
<dbReference type="WBParaSite" id="maker-uti_cns_0002428-snap-gene-0.9-mRNA-1">
    <property type="protein sequence ID" value="maker-uti_cns_0002428-snap-gene-0.9-mRNA-1"/>
    <property type="gene ID" value="maker-uti_cns_0002428-snap-gene-0.9"/>
</dbReference>
<keyword evidence="10" id="KW-0496">Mitochondrion</keyword>
<dbReference type="OrthoDB" id="10251412at2759"/>
<evidence type="ECO:0000256" key="2">
    <source>
        <dbReference type="ARBA" id="ARBA00007448"/>
    </source>
</evidence>
<dbReference type="InterPro" id="IPR027417">
    <property type="entry name" value="P-loop_NTPase"/>
</dbReference>
<dbReference type="SUPFAM" id="SSF52540">
    <property type="entry name" value="P-loop containing nucleoside triphosphate hydrolases"/>
    <property type="match status" value="1"/>
</dbReference>
<dbReference type="GO" id="GO:0005743">
    <property type="term" value="C:mitochondrial inner membrane"/>
    <property type="evidence" value="ECO:0007669"/>
    <property type="project" value="UniProtKB-SubCell"/>
</dbReference>
<dbReference type="GO" id="GO:0016887">
    <property type="term" value="F:ATP hydrolysis activity"/>
    <property type="evidence" value="ECO:0007669"/>
    <property type="project" value="InterPro"/>
</dbReference>
<protein>
    <recommendedName>
        <fullName evidence="3">Mitochondrial chaperone BCS1</fullName>
    </recommendedName>
    <alternativeName>
        <fullName evidence="12">BCS1-like protein</fullName>
    </alternativeName>
</protein>
<dbReference type="CDD" id="cd19510">
    <property type="entry name" value="RecA-like_BCS1"/>
    <property type="match status" value="1"/>
</dbReference>
<dbReference type="Gene3D" id="3.40.50.300">
    <property type="entry name" value="P-loop containing nucleotide triphosphate hydrolases"/>
    <property type="match status" value="1"/>
</dbReference>
<evidence type="ECO:0000256" key="8">
    <source>
        <dbReference type="ARBA" id="ARBA00022840"/>
    </source>
</evidence>
<dbReference type="InterPro" id="IPR003593">
    <property type="entry name" value="AAA+_ATPase"/>
</dbReference>